<gene>
    <name evidence="2" type="ORF">ETAA8_29770</name>
</gene>
<dbReference type="OrthoDB" id="270352at2"/>
<sequence>MAFQIGKFIVRGELRNLRRNCVHGWLDFGNDEGIRVEITGNMSGELAGKIVRFASGLPDEGVQEPADEREALDALQFQQIGVAERMDLSGEGAERLLHLEWFSQDGHLVIELVNPTIVYVDEEAEKQAEADKREAAGEEDTPRFDDIPFGGEADRDDPDDPYQLFPADLESQLRESTGGEKLAEPAAAEFESDEFETDSSTELEALVDAELFPPEKPKSRPWDEVIPGIDEKTKQMYEQWDEVFDGEKDEPIATMFDPPLLLKSPAEIADDAEADPYLKTLLARLALHCVAIDVCEHFGPLQTYRWLLEEILPEAQIHPNLKPTGFIRHYATYESCPQCDAEFEERWEREHKDDS</sequence>
<dbReference type="RefSeq" id="WP_145089249.1">
    <property type="nucleotide sequence ID" value="NZ_CP036274.1"/>
</dbReference>
<dbReference type="EMBL" id="CP036274">
    <property type="protein sequence ID" value="QDU27886.1"/>
    <property type="molecule type" value="Genomic_DNA"/>
</dbReference>
<feature type="compositionally biased region" description="Basic and acidic residues" evidence="1">
    <location>
        <begin position="171"/>
        <end position="183"/>
    </location>
</feature>
<name>A0A517YCB8_9BACT</name>
<accession>A0A517YCB8</accession>
<dbReference type="Proteomes" id="UP000315017">
    <property type="component" value="Chromosome"/>
</dbReference>
<protein>
    <submittedName>
        <fullName evidence="2">Uncharacterized protein</fullName>
    </submittedName>
</protein>
<organism evidence="2 3">
    <name type="scientific">Anatilimnocola aggregata</name>
    <dbReference type="NCBI Taxonomy" id="2528021"/>
    <lineage>
        <taxon>Bacteria</taxon>
        <taxon>Pseudomonadati</taxon>
        <taxon>Planctomycetota</taxon>
        <taxon>Planctomycetia</taxon>
        <taxon>Pirellulales</taxon>
        <taxon>Pirellulaceae</taxon>
        <taxon>Anatilimnocola</taxon>
    </lineage>
</organism>
<evidence type="ECO:0000256" key="1">
    <source>
        <dbReference type="SAM" id="MobiDB-lite"/>
    </source>
</evidence>
<proteinExistence type="predicted"/>
<dbReference type="AlphaFoldDB" id="A0A517YCB8"/>
<evidence type="ECO:0000313" key="2">
    <source>
        <dbReference type="EMBL" id="QDU27886.1"/>
    </source>
</evidence>
<feature type="compositionally biased region" description="Basic and acidic residues" evidence="1">
    <location>
        <begin position="128"/>
        <end position="146"/>
    </location>
</feature>
<dbReference type="KEGG" id="aagg:ETAA8_29770"/>
<feature type="region of interest" description="Disordered" evidence="1">
    <location>
        <begin position="128"/>
        <end position="197"/>
    </location>
</feature>
<reference evidence="2 3" key="1">
    <citation type="submission" date="2019-02" db="EMBL/GenBank/DDBJ databases">
        <title>Deep-cultivation of Planctomycetes and their phenomic and genomic characterization uncovers novel biology.</title>
        <authorList>
            <person name="Wiegand S."/>
            <person name="Jogler M."/>
            <person name="Boedeker C."/>
            <person name="Pinto D."/>
            <person name="Vollmers J."/>
            <person name="Rivas-Marin E."/>
            <person name="Kohn T."/>
            <person name="Peeters S.H."/>
            <person name="Heuer A."/>
            <person name="Rast P."/>
            <person name="Oberbeckmann S."/>
            <person name="Bunk B."/>
            <person name="Jeske O."/>
            <person name="Meyerdierks A."/>
            <person name="Storesund J.E."/>
            <person name="Kallscheuer N."/>
            <person name="Luecker S."/>
            <person name="Lage O.M."/>
            <person name="Pohl T."/>
            <person name="Merkel B.J."/>
            <person name="Hornburger P."/>
            <person name="Mueller R.-W."/>
            <person name="Bruemmer F."/>
            <person name="Labrenz M."/>
            <person name="Spormann A.M."/>
            <person name="Op den Camp H."/>
            <person name="Overmann J."/>
            <person name="Amann R."/>
            <person name="Jetten M.S.M."/>
            <person name="Mascher T."/>
            <person name="Medema M.H."/>
            <person name="Devos D.P."/>
            <person name="Kaster A.-K."/>
            <person name="Ovreas L."/>
            <person name="Rohde M."/>
            <person name="Galperin M.Y."/>
            <person name="Jogler C."/>
        </authorList>
    </citation>
    <scope>NUCLEOTIDE SEQUENCE [LARGE SCALE GENOMIC DNA]</scope>
    <source>
        <strain evidence="2 3">ETA_A8</strain>
    </source>
</reference>
<evidence type="ECO:0000313" key="3">
    <source>
        <dbReference type="Proteomes" id="UP000315017"/>
    </source>
</evidence>
<keyword evidence="3" id="KW-1185">Reference proteome</keyword>